<evidence type="ECO:0000259" key="4">
    <source>
        <dbReference type="PROSITE" id="PS50043"/>
    </source>
</evidence>
<dbReference type="Gene3D" id="3.40.50.2300">
    <property type="match status" value="1"/>
</dbReference>
<sequence>MRKRFREASMFMGTSDYAAKQKNAVAPINGTLLVIADPDLFSECLMEALGKKFPTFAVVSITSSGGIEDDYGNNVRLVLPYRMSGERLHAVLSEVREKHPDAPIALVVETIDKFEEPLKRLVGMRVIDGVLPLNLRLDVFMAAVDLLMKGGEHFPAALLGKLTPYSPSINGKSVQSNAVIANRADALAASRGDVAALTTREVQILDLLCKGTQNKIIADRLHLSENTVKVHVRNIYKKMNVRNRTEAASRFFNKDEDTTFSGGWKN</sequence>
<dbReference type="InterPro" id="IPR000792">
    <property type="entry name" value="Tscrpt_reg_LuxR_C"/>
</dbReference>
<keyword evidence="6" id="KW-1185">Reference proteome</keyword>
<evidence type="ECO:0000256" key="3">
    <source>
        <dbReference type="ARBA" id="ARBA00023163"/>
    </source>
</evidence>
<keyword evidence="3" id="KW-0804">Transcription</keyword>
<comment type="caution">
    <text evidence="5">The sequence shown here is derived from an EMBL/GenBank/DDBJ whole genome shotgun (WGS) entry which is preliminary data.</text>
</comment>
<accession>A0ABR6J7N1</accession>
<dbReference type="SMART" id="SM00421">
    <property type="entry name" value="HTH_LUXR"/>
    <property type="match status" value="1"/>
</dbReference>
<organism evidence="5 6">
    <name type="scientific">Agrobacterium radiobacter</name>
    <dbReference type="NCBI Taxonomy" id="362"/>
    <lineage>
        <taxon>Bacteria</taxon>
        <taxon>Pseudomonadati</taxon>
        <taxon>Pseudomonadota</taxon>
        <taxon>Alphaproteobacteria</taxon>
        <taxon>Hyphomicrobiales</taxon>
        <taxon>Rhizobiaceae</taxon>
        <taxon>Rhizobium/Agrobacterium group</taxon>
        <taxon>Agrobacterium</taxon>
        <taxon>Agrobacterium tumefaciens complex</taxon>
    </lineage>
</organism>
<evidence type="ECO:0000313" key="5">
    <source>
        <dbReference type="EMBL" id="MBB4490942.1"/>
    </source>
</evidence>
<reference evidence="5 6" key="1">
    <citation type="submission" date="2020-08" db="EMBL/GenBank/DDBJ databases">
        <title>Genomic Encyclopedia of Type Strains, Phase IV (KMG-V): Genome sequencing to study the core and pangenomes of soil and plant-associated prokaryotes.</title>
        <authorList>
            <person name="Whitman W."/>
        </authorList>
    </citation>
    <scope>NUCLEOTIDE SEQUENCE [LARGE SCALE GENOMIC DNA]</scope>
    <source>
        <strain evidence="5 6">SEMIA 461</strain>
    </source>
</reference>
<proteinExistence type="predicted"/>
<protein>
    <submittedName>
        <fullName evidence="5">DNA-binding NarL/FixJ family response regulator</fullName>
    </submittedName>
</protein>
<dbReference type="PANTHER" id="PTHR44688">
    <property type="entry name" value="DNA-BINDING TRANSCRIPTIONAL ACTIVATOR DEVR_DOSR"/>
    <property type="match status" value="1"/>
</dbReference>
<dbReference type="PROSITE" id="PS50043">
    <property type="entry name" value="HTH_LUXR_2"/>
    <property type="match status" value="1"/>
</dbReference>
<evidence type="ECO:0000256" key="1">
    <source>
        <dbReference type="ARBA" id="ARBA00023015"/>
    </source>
</evidence>
<dbReference type="SUPFAM" id="SSF46894">
    <property type="entry name" value="C-terminal effector domain of the bipartite response regulators"/>
    <property type="match status" value="1"/>
</dbReference>
<dbReference type="GO" id="GO:0003677">
    <property type="term" value="F:DNA binding"/>
    <property type="evidence" value="ECO:0007669"/>
    <property type="project" value="UniProtKB-KW"/>
</dbReference>
<evidence type="ECO:0000256" key="2">
    <source>
        <dbReference type="ARBA" id="ARBA00023125"/>
    </source>
</evidence>
<dbReference type="CDD" id="cd06170">
    <property type="entry name" value="LuxR_C_like"/>
    <property type="match status" value="1"/>
</dbReference>
<dbReference type="EMBL" id="JACIHP010000002">
    <property type="protein sequence ID" value="MBB4490942.1"/>
    <property type="molecule type" value="Genomic_DNA"/>
</dbReference>
<keyword evidence="2 5" id="KW-0238">DNA-binding</keyword>
<dbReference type="Proteomes" id="UP000534590">
    <property type="component" value="Unassembled WGS sequence"/>
</dbReference>
<dbReference type="PRINTS" id="PR00038">
    <property type="entry name" value="HTHLUXR"/>
</dbReference>
<feature type="domain" description="HTH luxR-type" evidence="4">
    <location>
        <begin position="190"/>
        <end position="255"/>
    </location>
</feature>
<dbReference type="PROSITE" id="PS00622">
    <property type="entry name" value="HTH_LUXR_1"/>
    <property type="match status" value="1"/>
</dbReference>
<dbReference type="Pfam" id="PF00196">
    <property type="entry name" value="GerE"/>
    <property type="match status" value="1"/>
</dbReference>
<dbReference type="InterPro" id="IPR016032">
    <property type="entry name" value="Sig_transdc_resp-reg_C-effctor"/>
</dbReference>
<dbReference type="PANTHER" id="PTHR44688:SF16">
    <property type="entry name" value="DNA-BINDING TRANSCRIPTIONAL ACTIVATOR DEVR_DOSR"/>
    <property type="match status" value="1"/>
</dbReference>
<keyword evidence="1" id="KW-0805">Transcription regulation</keyword>
<name>A0ABR6J7N1_AGRRD</name>
<evidence type="ECO:0000313" key="6">
    <source>
        <dbReference type="Proteomes" id="UP000534590"/>
    </source>
</evidence>
<gene>
    <name evidence="5" type="ORF">GGE40_002773</name>
</gene>